<dbReference type="InterPro" id="IPR001207">
    <property type="entry name" value="Transposase_mutator"/>
</dbReference>
<evidence type="ECO:0000313" key="7">
    <source>
        <dbReference type="EMBL" id="GLL09336.1"/>
    </source>
</evidence>
<dbReference type="PANTHER" id="PTHR33217">
    <property type="entry name" value="TRANSPOSASE FOR INSERTION SEQUENCE ELEMENT IS1081"/>
    <property type="match status" value="1"/>
</dbReference>
<proteinExistence type="inferred from homology"/>
<name>A0A9W6KZB3_9PSEU</name>
<dbReference type="EMBL" id="BSFQ01000002">
    <property type="protein sequence ID" value="GLL09336.1"/>
    <property type="molecule type" value="Genomic_DNA"/>
</dbReference>
<dbReference type="Pfam" id="PF00872">
    <property type="entry name" value="Transposase_mut"/>
    <property type="match status" value="1"/>
</dbReference>
<dbReference type="Proteomes" id="UP001143463">
    <property type="component" value="Unassembled WGS sequence"/>
</dbReference>
<accession>A0A9W6KZB3</accession>
<evidence type="ECO:0000256" key="2">
    <source>
        <dbReference type="ARBA" id="ARBA00010961"/>
    </source>
</evidence>
<keyword evidence="3 6" id="KW-0815">Transposition</keyword>
<dbReference type="AlphaFoldDB" id="A0A9W6KZB3"/>
<dbReference type="GO" id="GO:0003677">
    <property type="term" value="F:DNA binding"/>
    <property type="evidence" value="ECO:0007669"/>
    <property type="project" value="UniProtKB-UniRule"/>
</dbReference>
<comment type="similarity">
    <text evidence="2 6">Belongs to the transposase mutator family.</text>
</comment>
<comment type="caution">
    <text evidence="7">The sequence shown here is derived from an EMBL/GenBank/DDBJ whole genome shotgun (WGS) entry which is preliminary data.</text>
</comment>
<dbReference type="PANTHER" id="PTHR33217:SF7">
    <property type="entry name" value="TRANSPOSASE FOR INSERTION SEQUENCE ELEMENT IS1081"/>
    <property type="match status" value="1"/>
</dbReference>
<organism evidence="7 8">
    <name type="scientific">Pseudonocardia halophobica</name>
    <dbReference type="NCBI Taxonomy" id="29401"/>
    <lineage>
        <taxon>Bacteria</taxon>
        <taxon>Bacillati</taxon>
        <taxon>Actinomycetota</taxon>
        <taxon>Actinomycetes</taxon>
        <taxon>Pseudonocardiales</taxon>
        <taxon>Pseudonocardiaceae</taxon>
        <taxon>Pseudonocardia</taxon>
    </lineage>
</organism>
<comment type="function">
    <text evidence="1 6">Required for the transposition of the insertion element.</text>
</comment>
<evidence type="ECO:0000256" key="3">
    <source>
        <dbReference type="ARBA" id="ARBA00022578"/>
    </source>
</evidence>
<keyword evidence="4 6" id="KW-0238">DNA-binding</keyword>
<keyword evidence="6" id="KW-0814">Transposable element</keyword>
<keyword evidence="5 6" id="KW-0233">DNA recombination</keyword>
<gene>
    <name evidence="7" type="ORF">GCM10017577_04760</name>
</gene>
<evidence type="ECO:0000256" key="5">
    <source>
        <dbReference type="ARBA" id="ARBA00023172"/>
    </source>
</evidence>
<evidence type="ECO:0000256" key="1">
    <source>
        <dbReference type="ARBA" id="ARBA00002190"/>
    </source>
</evidence>
<evidence type="ECO:0000313" key="8">
    <source>
        <dbReference type="Proteomes" id="UP001143463"/>
    </source>
</evidence>
<protein>
    <recommendedName>
        <fullName evidence="6">Mutator family transposase</fullName>
    </recommendedName>
</protein>
<reference evidence="7" key="1">
    <citation type="journal article" date="2014" name="Int. J. Syst. Evol. Microbiol.">
        <title>Complete genome sequence of Corynebacterium casei LMG S-19264T (=DSM 44701T), isolated from a smear-ripened cheese.</title>
        <authorList>
            <consortium name="US DOE Joint Genome Institute (JGI-PGF)"/>
            <person name="Walter F."/>
            <person name="Albersmeier A."/>
            <person name="Kalinowski J."/>
            <person name="Ruckert C."/>
        </authorList>
    </citation>
    <scope>NUCLEOTIDE SEQUENCE</scope>
    <source>
        <strain evidence="7">VKM Ac-1069</strain>
    </source>
</reference>
<reference evidence="7" key="2">
    <citation type="submission" date="2023-01" db="EMBL/GenBank/DDBJ databases">
        <authorList>
            <person name="Sun Q."/>
            <person name="Evtushenko L."/>
        </authorList>
    </citation>
    <scope>NUCLEOTIDE SEQUENCE</scope>
    <source>
        <strain evidence="7">VKM Ac-1069</strain>
    </source>
</reference>
<keyword evidence="8" id="KW-1185">Reference proteome</keyword>
<evidence type="ECO:0000256" key="6">
    <source>
        <dbReference type="RuleBase" id="RU365089"/>
    </source>
</evidence>
<dbReference type="GO" id="GO:0004803">
    <property type="term" value="F:transposase activity"/>
    <property type="evidence" value="ECO:0007669"/>
    <property type="project" value="UniProtKB-UniRule"/>
</dbReference>
<evidence type="ECO:0000256" key="4">
    <source>
        <dbReference type="ARBA" id="ARBA00023125"/>
    </source>
</evidence>
<dbReference type="GO" id="GO:0006313">
    <property type="term" value="P:DNA transposition"/>
    <property type="evidence" value="ECO:0007669"/>
    <property type="project" value="UniProtKB-UniRule"/>
</dbReference>
<sequence length="115" mass="13071">MAASDSVTDAVNDVAGWLDERLAEASPDLLRSMIKQFAEALMAAEADAACGAGYRQRSEGRVNSRNGYRMRDWDTRAGTVELAIPKLRAGSYFPEWLLERRRRAENEPPRVWWRL</sequence>